<evidence type="ECO:0000256" key="3">
    <source>
        <dbReference type="ARBA" id="ARBA00022692"/>
    </source>
</evidence>
<comment type="caution">
    <text evidence="12">The sequence shown here is derived from an EMBL/GenBank/DDBJ whole genome shotgun (WGS) entry which is preliminary data.</text>
</comment>
<keyword evidence="5 10" id="KW-1133">Transmembrane helix</keyword>
<keyword evidence="8" id="KW-1015">Disulfide bond</keyword>
<comment type="similarity">
    <text evidence="2">Belongs to the VKOR family.</text>
</comment>
<evidence type="ECO:0000313" key="12">
    <source>
        <dbReference type="EMBL" id="OHA60165.1"/>
    </source>
</evidence>
<keyword evidence="4" id="KW-0874">Quinone</keyword>
<dbReference type="GO" id="GO:0048038">
    <property type="term" value="F:quinone binding"/>
    <property type="evidence" value="ECO:0007669"/>
    <property type="project" value="UniProtKB-KW"/>
</dbReference>
<evidence type="ECO:0000313" key="13">
    <source>
        <dbReference type="Proteomes" id="UP000177838"/>
    </source>
</evidence>
<evidence type="ECO:0000256" key="9">
    <source>
        <dbReference type="ARBA" id="ARBA00023284"/>
    </source>
</evidence>
<dbReference type="InterPro" id="IPR038354">
    <property type="entry name" value="VKOR_sf"/>
</dbReference>
<keyword evidence="7 10" id="KW-0472">Membrane</keyword>
<dbReference type="Pfam" id="PF07884">
    <property type="entry name" value="VKOR"/>
    <property type="match status" value="1"/>
</dbReference>
<feature type="domain" description="Vitamin K epoxide reductase" evidence="11">
    <location>
        <begin position="2"/>
        <end position="137"/>
    </location>
</feature>
<keyword evidence="9" id="KW-0676">Redox-active center</keyword>
<reference evidence="12 13" key="1">
    <citation type="journal article" date="2016" name="Nat. Commun.">
        <title>Thousands of microbial genomes shed light on interconnected biogeochemical processes in an aquifer system.</title>
        <authorList>
            <person name="Anantharaman K."/>
            <person name="Brown C.T."/>
            <person name="Hug L.A."/>
            <person name="Sharon I."/>
            <person name="Castelle C.J."/>
            <person name="Probst A.J."/>
            <person name="Thomas B.C."/>
            <person name="Singh A."/>
            <person name="Wilkins M.J."/>
            <person name="Karaoz U."/>
            <person name="Brodie E.L."/>
            <person name="Williams K.H."/>
            <person name="Hubbard S.S."/>
            <person name="Banfield J.F."/>
        </authorList>
    </citation>
    <scope>NUCLEOTIDE SEQUENCE [LARGE SCALE GENOMIC DNA]</scope>
</reference>
<evidence type="ECO:0000259" key="11">
    <source>
        <dbReference type="SMART" id="SM00756"/>
    </source>
</evidence>
<name>A0A1G2QHW7_9BACT</name>
<feature type="transmembrane region" description="Helical" evidence="10">
    <location>
        <begin position="6"/>
        <end position="23"/>
    </location>
</feature>
<feature type="transmembrane region" description="Helical" evidence="10">
    <location>
        <begin position="116"/>
        <end position="136"/>
    </location>
</feature>
<evidence type="ECO:0000256" key="4">
    <source>
        <dbReference type="ARBA" id="ARBA00022719"/>
    </source>
</evidence>
<comment type="subcellular location">
    <subcellularLocation>
        <location evidence="1">Membrane</location>
        <topology evidence="1">Multi-pass membrane protein</topology>
    </subcellularLocation>
</comment>
<evidence type="ECO:0000256" key="8">
    <source>
        <dbReference type="ARBA" id="ARBA00023157"/>
    </source>
</evidence>
<proteinExistence type="inferred from homology"/>
<evidence type="ECO:0000256" key="1">
    <source>
        <dbReference type="ARBA" id="ARBA00004141"/>
    </source>
</evidence>
<dbReference type="Proteomes" id="UP000177838">
    <property type="component" value="Unassembled WGS sequence"/>
</dbReference>
<gene>
    <name evidence="12" type="ORF">A2589_00615</name>
</gene>
<dbReference type="GO" id="GO:0016020">
    <property type="term" value="C:membrane"/>
    <property type="evidence" value="ECO:0007669"/>
    <property type="project" value="UniProtKB-SubCell"/>
</dbReference>
<sequence length="137" mass="15062">MPIIFLLVILVVAVVGGVTSGYIKYHRRHGKKLECAITTDCEQLFSSSYEAWRGIDNEKLGLWFFGLVIAFAVLGAVVGVYWWLKVGLLLVTMAGAGYGIYLIHAQIRVIKHWCTWCLVPTVSAVIILLAVLGLLAA</sequence>
<evidence type="ECO:0000256" key="10">
    <source>
        <dbReference type="SAM" id="Phobius"/>
    </source>
</evidence>
<dbReference type="SMART" id="SM00756">
    <property type="entry name" value="VKc"/>
    <property type="match status" value="1"/>
</dbReference>
<keyword evidence="3 10" id="KW-0812">Transmembrane</keyword>
<feature type="transmembrane region" description="Helical" evidence="10">
    <location>
        <begin position="88"/>
        <end position="104"/>
    </location>
</feature>
<dbReference type="GO" id="GO:0016491">
    <property type="term" value="F:oxidoreductase activity"/>
    <property type="evidence" value="ECO:0007669"/>
    <property type="project" value="UniProtKB-KW"/>
</dbReference>
<evidence type="ECO:0000256" key="2">
    <source>
        <dbReference type="ARBA" id="ARBA00006214"/>
    </source>
</evidence>
<keyword evidence="6" id="KW-0560">Oxidoreductase</keyword>
<dbReference type="EMBL" id="MHTK01000002">
    <property type="protein sequence ID" value="OHA60165.1"/>
    <property type="molecule type" value="Genomic_DNA"/>
</dbReference>
<dbReference type="InterPro" id="IPR012932">
    <property type="entry name" value="VKOR"/>
</dbReference>
<dbReference type="AlphaFoldDB" id="A0A1G2QHW7"/>
<dbReference type="Gene3D" id="1.20.1440.130">
    <property type="entry name" value="VKOR domain"/>
    <property type="match status" value="1"/>
</dbReference>
<evidence type="ECO:0000256" key="6">
    <source>
        <dbReference type="ARBA" id="ARBA00023002"/>
    </source>
</evidence>
<accession>A0A1G2QHW7</accession>
<feature type="transmembrane region" description="Helical" evidence="10">
    <location>
        <begin position="60"/>
        <end position="82"/>
    </location>
</feature>
<organism evidence="12 13">
    <name type="scientific">Candidatus Vogelbacteria bacterium RIFOXYD1_FULL_46_19</name>
    <dbReference type="NCBI Taxonomy" id="1802439"/>
    <lineage>
        <taxon>Bacteria</taxon>
        <taxon>Candidatus Vogeliibacteriota</taxon>
    </lineage>
</organism>
<protein>
    <recommendedName>
        <fullName evidence="11">Vitamin K epoxide reductase domain-containing protein</fullName>
    </recommendedName>
</protein>
<evidence type="ECO:0000256" key="7">
    <source>
        <dbReference type="ARBA" id="ARBA00023136"/>
    </source>
</evidence>
<evidence type="ECO:0000256" key="5">
    <source>
        <dbReference type="ARBA" id="ARBA00022989"/>
    </source>
</evidence>